<dbReference type="SUPFAM" id="SSF54534">
    <property type="entry name" value="FKBP-like"/>
    <property type="match status" value="1"/>
</dbReference>
<dbReference type="InterPro" id="IPR052029">
    <property type="entry name" value="PpiD_chaperone"/>
</dbReference>
<dbReference type="GO" id="GO:0003755">
    <property type="term" value="F:peptidyl-prolyl cis-trans isomerase activity"/>
    <property type="evidence" value="ECO:0007669"/>
    <property type="project" value="UniProtKB-KW"/>
</dbReference>
<gene>
    <name evidence="14" type="ORF">E9531_05055</name>
</gene>
<proteinExistence type="inferred from homology"/>
<dbReference type="PANTHER" id="PTHR47529:SF1">
    <property type="entry name" value="PERIPLASMIC CHAPERONE PPID"/>
    <property type="match status" value="1"/>
</dbReference>
<keyword evidence="11" id="KW-0697">Rotamase</keyword>
<evidence type="ECO:0000313" key="14">
    <source>
        <dbReference type="EMBL" id="THU04096.1"/>
    </source>
</evidence>
<dbReference type="PANTHER" id="PTHR47529">
    <property type="entry name" value="PEPTIDYL-PROLYL CIS-TRANS ISOMERASE D"/>
    <property type="match status" value="1"/>
</dbReference>
<comment type="caution">
    <text evidence="14">The sequence shown here is derived from an EMBL/GenBank/DDBJ whole genome shotgun (WGS) entry which is preliminary data.</text>
</comment>
<evidence type="ECO:0000256" key="1">
    <source>
        <dbReference type="ARBA" id="ARBA00004382"/>
    </source>
</evidence>
<keyword evidence="7" id="KW-0143">Chaperone</keyword>
<protein>
    <recommendedName>
        <fullName evidence="9">Periplasmic chaperone PpiD</fullName>
    </recommendedName>
    <alternativeName>
        <fullName evidence="10">Periplasmic folding chaperone</fullName>
    </alternativeName>
</protein>
<evidence type="ECO:0000313" key="15">
    <source>
        <dbReference type="Proteomes" id="UP000308917"/>
    </source>
</evidence>
<keyword evidence="15" id="KW-1185">Reference proteome</keyword>
<dbReference type="InterPro" id="IPR027304">
    <property type="entry name" value="Trigger_fact/SurA_dom_sf"/>
</dbReference>
<dbReference type="GO" id="GO:0005886">
    <property type="term" value="C:plasma membrane"/>
    <property type="evidence" value="ECO:0007669"/>
    <property type="project" value="UniProtKB-SubCell"/>
</dbReference>
<sequence length="709" mass="79048">MDTFCKQGDWGVHASAATRLCTALHCRILKNRITCAAFTAPQSVTTKVAQALYGIVSRFSRHYSFYLKQASMFDFIRKHLKVVMIAFFPLVIFAFVFVGMDPSMLTQRSPVVAKVGSKEITQNDWDARHRSYADDARIANPQLTSAMLDSPQQRYVVLEGLVRDAVFNSVIRDRHYLISNNQLARDLVKQPEIAALRGADGRLDMEGYRDLLRQNGLTSEGYEANVRYQLAMQQVLGIPQSTAVTTPEQASAAVNALFQSRDLQVKRFTPDAYAAKVTVTDDALQAFYSANQSRFQRPEQLDVEYVVLDLQHLMDKIKLNEEELRSYYDNNKGSYATTQEQRHARHILFATDASMSNEQRNAVRAKADAALAQLREDSSRFESIAKAESDDPGSKDSGGDLGFFSRGAMVADFDNAVFNLKKDQISDVVPTEYGYHIIQLLDTKPATIPSYEELHERLAKDVKTNMARSQFVEQADLLRNLSHEQRDSLQPVADELGLSIQTAKGISRESSADTPEALKNPAVLEALFNNRATQDKENIEAVDIGNNQIVTARVVQQHPAQVLPLEQVREEVKTLYVAQESAKLAQQAGEEALKAWQADLQNTSDSEALVVSRQQPQGLTAGDIDAILTLPADKLPQALGFEQADGTYLVANIRSIAPLFAEDVDEQQRTLLSNAYTAQVSQMLAAAEAETYYEVLKQELKVQIRAPRP</sequence>
<dbReference type="PROSITE" id="PS50198">
    <property type="entry name" value="PPIC_PPIASE_2"/>
    <property type="match status" value="1"/>
</dbReference>
<evidence type="ECO:0000256" key="12">
    <source>
        <dbReference type="SAM" id="Phobius"/>
    </source>
</evidence>
<feature type="domain" description="PpiC" evidence="13">
    <location>
        <begin position="339"/>
        <end position="442"/>
    </location>
</feature>
<dbReference type="InterPro" id="IPR046357">
    <property type="entry name" value="PPIase_dom_sf"/>
</dbReference>
<reference evidence="14 15" key="1">
    <citation type="journal article" date="2015" name="Antonie Van Leeuwenhoek">
        <title>Lampropedia puyangensis sp. nov., isolated from symptomatic bark of Populus ? euramericana canker and emended description of Lampropedia hyalina (Ehrenberg 1832) Lee et al. 2004.</title>
        <authorList>
            <person name="Li Y."/>
            <person name="Wang T."/>
            <person name="Piao C.G."/>
            <person name="Wang L.F."/>
            <person name="Tian G.Z."/>
            <person name="Zhu T.H."/>
            <person name="Guo M.W."/>
        </authorList>
    </citation>
    <scope>NUCLEOTIDE SEQUENCE [LARGE SCALE GENOMIC DNA]</scope>
    <source>
        <strain evidence="14 15">2-bin</strain>
    </source>
</reference>
<dbReference type="SUPFAM" id="SSF109998">
    <property type="entry name" value="Triger factor/SurA peptide-binding domain-like"/>
    <property type="match status" value="1"/>
</dbReference>
<evidence type="ECO:0000256" key="4">
    <source>
        <dbReference type="ARBA" id="ARBA00022692"/>
    </source>
</evidence>
<keyword evidence="3" id="KW-0997">Cell inner membrane</keyword>
<keyword evidence="5 12" id="KW-1133">Transmembrane helix</keyword>
<dbReference type="EMBL" id="STFG01000003">
    <property type="protein sequence ID" value="THU04096.1"/>
    <property type="molecule type" value="Genomic_DNA"/>
</dbReference>
<evidence type="ECO:0000256" key="2">
    <source>
        <dbReference type="ARBA" id="ARBA00022475"/>
    </source>
</evidence>
<dbReference type="AlphaFoldDB" id="A0A4V4GS52"/>
<keyword evidence="11 14" id="KW-0413">Isomerase</keyword>
<evidence type="ECO:0000256" key="7">
    <source>
        <dbReference type="ARBA" id="ARBA00023186"/>
    </source>
</evidence>
<comment type="similarity">
    <text evidence="8">Belongs to the PpiD chaperone family.</text>
</comment>
<keyword evidence="4 12" id="KW-0812">Transmembrane</keyword>
<dbReference type="Pfam" id="PF00639">
    <property type="entry name" value="Rotamase"/>
    <property type="match status" value="1"/>
</dbReference>
<dbReference type="Gene3D" id="1.10.4030.10">
    <property type="entry name" value="Porin chaperone SurA, peptide-binding domain"/>
    <property type="match status" value="1"/>
</dbReference>
<evidence type="ECO:0000256" key="9">
    <source>
        <dbReference type="ARBA" id="ARBA00040743"/>
    </source>
</evidence>
<feature type="transmembrane region" description="Helical" evidence="12">
    <location>
        <begin position="82"/>
        <end position="100"/>
    </location>
</feature>
<evidence type="ECO:0000256" key="11">
    <source>
        <dbReference type="PROSITE-ProRule" id="PRU00278"/>
    </source>
</evidence>
<keyword evidence="2" id="KW-1003">Cell membrane</keyword>
<evidence type="ECO:0000256" key="8">
    <source>
        <dbReference type="ARBA" id="ARBA00038408"/>
    </source>
</evidence>
<dbReference type="Pfam" id="PF13624">
    <property type="entry name" value="SurA_N_3"/>
    <property type="match status" value="1"/>
</dbReference>
<name>A0A4V4GS52_9BURK</name>
<evidence type="ECO:0000256" key="10">
    <source>
        <dbReference type="ARBA" id="ARBA00042775"/>
    </source>
</evidence>
<evidence type="ECO:0000256" key="6">
    <source>
        <dbReference type="ARBA" id="ARBA00023136"/>
    </source>
</evidence>
<evidence type="ECO:0000259" key="13">
    <source>
        <dbReference type="PROSITE" id="PS50198"/>
    </source>
</evidence>
<evidence type="ECO:0000256" key="5">
    <source>
        <dbReference type="ARBA" id="ARBA00022989"/>
    </source>
</evidence>
<comment type="subcellular location">
    <subcellularLocation>
        <location evidence="1">Cell inner membrane</location>
        <topology evidence="1">Single-pass type II membrane protein</topology>
        <orientation evidence="1">Periplasmic side</orientation>
    </subcellularLocation>
</comment>
<organism evidence="14 15">
    <name type="scientific">Lampropedia puyangensis</name>
    <dbReference type="NCBI Taxonomy" id="1330072"/>
    <lineage>
        <taxon>Bacteria</taxon>
        <taxon>Pseudomonadati</taxon>
        <taxon>Pseudomonadota</taxon>
        <taxon>Betaproteobacteria</taxon>
        <taxon>Burkholderiales</taxon>
        <taxon>Comamonadaceae</taxon>
        <taxon>Lampropedia</taxon>
    </lineage>
</organism>
<dbReference type="InterPro" id="IPR000297">
    <property type="entry name" value="PPIase_PpiC"/>
</dbReference>
<evidence type="ECO:0000256" key="3">
    <source>
        <dbReference type="ARBA" id="ARBA00022519"/>
    </source>
</evidence>
<dbReference type="Gene3D" id="3.10.50.40">
    <property type="match status" value="1"/>
</dbReference>
<dbReference type="Proteomes" id="UP000308917">
    <property type="component" value="Unassembled WGS sequence"/>
</dbReference>
<accession>A0A4V4GS52</accession>
<keyword evidence="6 12" id="KW-0472">Membrane</keyword>